<name>A0AAJ4UW43_9EURY</name>
<dbReference type="Proteomes" id="UP000270581">
    <property type="component" value="Unassembled WGS sequence"/>
</dbReference>
<keyword evidence="2" id="KW-1185">Reference proteome</keyword>
<dbReference type="AlphaFoldDB" id="A0AAJ4UW43"/>
<dbReference type="EMBL" id="RJJC01000001">
    <property type="protein sequence ID" value="RNJ26692.1"/>
    <property type="molecule type" value="Genomic_DNA"/>
</dbReference>
<protein>
    <submittedName>
        <fullName evidence="1">Uncharacterized protein</fullName>
    </submittedName>
</protein>
<evidence type="ECO:0000313" key="1">
    <source>
        <dbReference type="EMBL" id="RNJ26692.1"/>
    </source>
</evidence>
<dbReference type="InterPro" id="IPR006311">
    <property type="entry name" value="TAT_signal"/>
</dbReference>
<dbReference type="PROSITE" id="PS51318">
    <property type="entry name" value="TAT"/>
    <property type="match status" value="1"/>
</dbReference>
<dbReference type="PROSITE" id="PS51257">
    <property type="entry name" value="PROKAR_LIPOPROTEIN"/>
    <property type="match status" value="1"/>
</dbReference>
<evidence type="ECO:0000313" key="2">
    <source>
        <dbReference type="Proteomes" id="UP000270581"/>
    </source>
</evidence>
<proteinExistence type="predicted"/>
<sequence>MPSRRDVLAAGALGVAALAGCTALDDGPPRSARWHHGASAVFDTDSYVYANLHVPTLRANSDRLPEELQSGLDRARDFSEAIALDDVNRLLATGYGRPQRGQAGLTLVATGDFDADAIDAEIADTFRPVKDGLVTPEGTYRGYQCYASAPALGRNWPQFQGPDQPEPPDFTFGVGYDSSALVASVTLGIELNALDGVHAAIDARTGTGPRLTERAPVRHCLSVTNGHALVAGVSETGLATLQQETTGDGERALALAKGLVFGYRFDPDRLRVAVVFDPSDLLSRDRLRSLLDELFADEDEEGPDLDIERIGVARDGRVIYADIAVGPEAIERLNSGTVTPTPTAGVWI</sequence>
<dbReference type="RefSeq" id="WP_123124206.1">
    <property type="nucleotide sequence ID" value="NZ_QKNW01000001.1"/>
</dbReference>
<gene>
    <name evidence="1" type="ORF">Nmn1133_08420</name>
</gene>
<organism evidence="1 2">
    <name type="scientific">Halosegnis longus</name>
    <dbReference type="NCBI Taxonomy" id="2216012"/>
    <lineage>
        <taxon>Archaea</taxon>
        <taxon>Methanobacteriati</taxon>
        <taxon>Methanobacteriota</taxon>
        <taxon>Stenosarchaea group</taxon>
        <taxon>Halobacteria</taxon>
        <taxon>Halobacteriales</taxon>
        <taxon>Natronomonadaceae</taxon>
        <taxon>Halosegnis</taxon>
    </lineage>
</organism>
<accession>A0AAJ4UW43</accession>
<reference evidence="1 2" key="1">
    <citation type="submission" date="2018-11" db="EMBL/GenBank/DDBJ databases">
        <title>Genome sequences of Natronomonas sp. CBA1133.</title>
        <authorList>
            <person name="Roh S.W."/>
            <person name="Cha I.-T."/>
        </authorList>
    </citation>
    <scope>NUCLEOTIDE SEQUENCE [LARGE SCALE GENOMIC DNA]</scope>
    <source>
        <strain evidence="1 2">CBA1133</strain>
    </source>
</reference>
<comment type="caution">
    <text evidence="1">The sequence shown here is derived from an EMBL/GenBank/DDBJ whole genome shotgun (WGS) entry which is preliminary data.</text>
</comment>